<evidence type="ECO:0000313" key="3">
    <source>
        <dbReference type="Proteomes" id="UP001501758"/>
    </source>
</evidence>
<keyword evidence="3" id="KW-1185">Reference proteome</keyword>
<reference evidence="3" key="1">
    <citation type="journal article" date="2019" name="Int. J. Syst. Evol. Microbiol.">
        <title>The Global Catalogue of Microorganisms (GCM) 10K type strain sequencing project: providing services to taxonomists for standard genome sequencing and annotation.</title>
        <authorList>
            <consortium name="The Broad Institute Genomics Platform"/>
            <consortium name="The Broad Institute Genome Sequencing Center for Infectious Disease"/>
            <person name="Wu L."/>
            <person name="Ma J."/>
        </authorList>
    </citation>
    <scope>NUCLEOTIDE SEQUENCE [LARGE SCALE GENOMIC DNA]</scope>
    <source>
        <strain evidence="3">JCM 15974</strain>
    </source>
</reference>
<proteinExistence type="predicted"/>
<keyword evidence="1" id="KW-0472">Membrane</keyword>
<evidence type="ECO:0000313" key="2">
    <source>
        <dbReference type="EMBL" id="GAA0713048.1"/>
    </source>
</evidence>
<sequence length="118" mass="13929">MTNVFYPLKKHKHMPYKCIYRQAKLRTSLFSIFDKTKIYIKMKQVVHLLVLIGLFLFTIQTYNQESNIIINEGSGAFTLQGGKGNEHKKITIHYYKPKGFNASSEVLLVYSRIRQKWR</sequence>
<feature type="transmembrane region" description="Helical" evidence="1">
    <location>
        <begin position="45"/>
        <end position="62"/>
    </location>
</feature>
<dbReference type="Proteomes" id="UP001501758">
    <property type="component" value="Unassembled WGS sequence"/>
</dbReference>
<gene>
    <name evidence="2" type="ORF">GCM10009430_04240</name>
</gene>
<dbReference type="EMBL" id="BAAAGE010000001">
    <property type="protein sequence ID" value="GAA0713048.1"/>
    <property type="molecule type" value="Genomic_DNA"/>
</dbReference>
<protein>
    <submittedName>
        <fullName evidence="2">Uncharacterized protein</fullName>
    </submittedName>
</protein>
<keyword evidence="1" id="KW-0812">Transmembrane</keyword>
<keyword evidence="1" id="KW-1133">Transmembrane helix</keyword>
<accession>A0ABP3TMX4</accession>
<evidence type="ECO:0000256" key="1">
    <source>
        <dbReference type="SAM" id="Phobius"/>
    </source>
</evidence>
<comment type="caution">
    <text evidence="2">The sequence shown here is derived from an EMBL/GenBank/DDBJ whole genome shotgun (WGS) entry which is preliminary data.</text>
</comment>
<name>A0ABP3TMX4_9FLAO</name>
<organism evidence="2 3">
    <name type="scientific">Aquimarina litoralis</name>
    <dbReference type="NCBI Taxonomy" id="584605"/>
    <lineage>
        <taxon>Bacteria</taxon>
        <taxon>Pseudomonadati</taxon>
        <taxon>Bacteroidota</taxon>
        <taxon>Flavobacteriia</taxon>
        <taxon>Flavobacteriales</taxon>
        <taxon>Flavobacteriaceae</taxon>
        <taxon>Aquimarina</taxon>
    </lineage>
</organism>